<dbReference type="KEGG" id="soe:110782843"/>
<organism evidence="1 2">
    <name type="scientific">Spinacia oleracea</name>
    <name type="common">Spinach</name>
    <dbReference type="NCBI Taxonomy" id="3562"/>
    <lineage>
        <taxon>Eukaryota</taxon>
        <taxon>Viridiplantae</taxon>
        <taxon>Streptophyta</taxon>
        <taxon>Embryophyta</taxon>
        <taxon>Tracheophyta</taxon>
        <taxon>Spermatophyta</taxon>
        <taxon>Magnoliopsida</taxon>
        <taxon>eudicotyledons</taxon>
        <taxon>Gunneridae</taxon>
        <taxon>Pentapetalae</taxon>
        <taxon>Caryophyllales</taxon>
        <taxon>Chenopodiaceae</taxon>
        <taxon>Chenopodioideae</taxon>
        <taxon>Anserineae</taxon>
        <taxon>Spinacia</taxon>
    </lineage>
</organism>
<dbReference type="AlphaFoldDB" id="A0A9R0I516"/>
<dbReference type="Proteomes" id="UP000813463">
    <property type="component" value="Chromosome 1"/>
</dbReference>
<accession>A0A9R0I516</accession>
<dbReference type="RefSeq" id="XP_021842781.2">
    <property type="nucleotide sequence ID" value="XM_021987089.2"/>
</dbReference>
<dbReference type="PANTHER" id="PTHR36482:SF6">
    <property type="entry name" value="JASMONATE-INDUCED PROTEIN HOMOLOG"/>
    <property type="match status" value="1"/>
</dbReference>
<name>A0A9R0I516_SPIOL</name>
<sequence>MEDGLSSRALSYEEEVSLDELIKETENSSEFEDTVDAEIHGRDNYDIVVNGILKTQTHGPLEFYEQTIWAGDLTKKFPDPLEKQGFFTIKGNQPKGVGAAVVYNGKNSEDVECGWLLAFTDSDNNGGRKVIVDCGLLTKFENICWDTIEEKLIKFGKTTAIHEDPATGTKVIAKITVSPSGNGCTPDKDKVVATFYC</sequence>
<keyword evidence="1" id="KW-1185">Reference proteome</keyword>
<evidence type="ECO:0000313" key="1">
    <source>
        <dbReference type="Proteomes" id="UP000813463"/>
    </source>
</evidence>
<reference evidence="1" key="1">
    <citation type="journal article" date="2021" name="Nat. Commun.">
        <title>Genomic analyses provide insights into spinach domestication and the genetic basis of agronomic traits.</title>
        <authorList>
            <person name="Cai X."/>
            <person name="Sun X."/>
            <person name="Xu C."/>
            <person name="Sun H."/>
            <person name="Wang X."/>
            <person name="Ge C."/>
            <person name="Zhang Z."/>
            <person name="Wang Q."/>
            <person name="Fei Z."/>
            <person name="Jiao C."/>
            <person name="Wang Q."/>
        </authorList>
    </citation>
    <scope>NUCLEOTIDE SEQUENCE [LARGE SCALE GENOMIC DNA]</scope>
    <source>
        <strain evidence="1">cv. Varoflay</strain>
    </source>
</reference>
<evidence type="ECO:0000313" key="2">
    <source>
        <dbReference type="RefSeq" id="XP_021842781.2"/>
    </source>
</evidence>
<protein>
    <submittedName>
        <fullName evidence="2">Jasmonate-induced protein homolog</fullName>
    </submittedName>
</protein>
<gene>
    <name evidence="2" type="primary">LOC110782843</name>
</gene>
<reference evidence="2" key="2">
    <citation type="submission" date="2025-08" db="UniProtKB">
        <authorList>
            <consortium name="RefSeq"/>
        </authorList>
    </citation>
    <scope>IDENTIFICATION</scope>
    <source>
        <tissue evidence="2">Leaf</tissue>
    </source>
</reference>
<dbReference type="InterPro" id="IPR053085">
    <property type="entry name" value="Jasmonate-induced_protein"/>
</dbReference>
<proteinExistence type="predicted"/>
<dbReference type="GeneID" id="110782843"/>
<dbReference type="PANTHER" id="PTHR36482">
    <property type="entry name" value="OSJNBA0024J22.15 PROTEIN"/>
    <property type="match status" value="1"/>
</dbReference>